<organism evidence="3 4">
    <name type="scientific">Reticulomyxa filosa</name>
    <dbReference type="NCBI Taxonomy" id="46433"/>
    <lineage>
        <taxon>Eukaryota</taxon>
        <taxon>Sar</taxon>
        <taxon>Rhizaria</taxon>
        <taxon>Retaria</taxon>
        <taxon>Foraminifera</taxon>
        <taxon>Monothalamids</taxon>
        <taxon>Reticulomyxidae</taxon>
        <taxon>Reticulomyxa</taxon>
    </lineage>
</organism>
<evidence type="ECO:0000313" key="3">
    <source>
        <dbReference type="EMBL" id="ETO14792.1"/>
    </source>
</evidence>
<proteinExistence type="predicted"/>
<protein>
    <recommendedName>
        <fullName evidence="2">GYF domain-containing protein</fullName>
    </recommendedName>
</protein>
<evidence type="ECO:0000256" key="1">
    <source>
        <dbReference type="SAM" id="MobiDB-lite"/>
    </source>
</evidence>
<dbReference type="InterPro" id="IPR025640">
    <property type="entry name" value="GYF_2"/>
</dbReference>
<gene>
    <name evidence="3" type="ORF">RFI_22574</name>
</gene>
<dbReference type="InterPro" id="IPR035445">
    <property type="entry name" value="GYF-like_dom_sf"/>
</dbReference>
<feature type="compositionally biased region" description="Basic and acidic residues" evidence="1">
    <location>
        <begin position="191"/>
        <end position="208"/>
    </location>
</feature>
<feature type="non-terminal residue" evidence="3">
    <location>
        <position position="215"/>
    </location>
</feature>
<name>X6MMY1_RETFI</name>
<feature type="domain" description="GYF" evidence="2">
    <location>
        <begin position="101"/>
        <end position="150"/>
    </location>
</feature>
<reference evidence="3 4" key="1">
    <citation type="journal article" date="2013" name="Curr. Biol.">
        <title>The Genome of the Foraminiferan Reticulomyxa filosa.</title>
        <authorList>
            <person name="Glockner G."/>
            <person name="Hulsmann N."/>
            <person name="Schleicher M."/>
            <person name="Noegel A.A."/>
            <person name="Eichinger L."/>
            <person name="Gallinger C."/>
            <person name="Pawlowski J."/>
            <person name="Sierra R."/>
            <person name="Euteneuer U."/>
            <person name="Pillet L."/>
            <person name="Moustafa A."/>
            <person name="Platzer M."/>
            <person name="Groth M."/>
            <person name="Szafranski K."/>
            <person name="Schliwa M."/>
        </authorList>
    </citation>
    <scope>NUCLEOTIDE SEQUENCE [LARGE SCALE GENOMIC DNA]</scope>
</reference>
<dbReference type="Proteomes" id="UP000023152">
    <property type="component" value="Unassembled WGS sequence"/>
</dbReference>
<comment type="caution">
    <text evidence="3">The sequence shown here is derived from an EMBL/GenBank/DDBJ whole genome shotgun (WGS) entry which is preliminary data.</text>
</comment>
<evidence type="ECO:0000313" key="4">
    <source>
        <dbReference type="Proteomes" id="UP000023152"/>
    </source>
</evidence>
<keyword evidence="4" id="KW-1185">Reference proteome</keyword>
<feature type="region of interest" description="Disordered" evidence="1">
    <location>
        <begin position="168"/>
        <end position="215"/>
    </location>
</feature>
<dbReference type="AlphaFoldDB" id="X6MMY1"/>
<evidence type="ECO:0000259" key="2">
    <source>
        <dbReference type="Pfam" id="PF14237"/>
    </source>
</evidence>
<feature type="compositionally biased region" description="Polar residues" evidence="1">
    <location>
        <begin position="1"/>
        <end position="12"/>
    </location>
</feature>
<feature type="region of interest" description="Disordered" evidence="1">
    <location>
        <begin position="1"/>
        <end position="22"/>
    </location>
</feature>
<dbReference type="EMBL" id="ASPP01019760">
    <property type="protein sequence ID" value="ETO14792.1"/>
    <property type="molecule type" value="Genomic_DNA"/>
</dbReference>
<feature type="compositionally biased region" description="Low complexity" evidence="1">
    <location>
        <begin position="13"/>
        <end position="22"/>
    </location>
</feature>
<dbReference type="Gene3D" id="3.30.1490.40">
    <property type="match status" value="1"/>
</dbReference>
<accession>X6MMY1</accession>
<sequence length="215" mass="24065">MNNQPSTQRMINTTTTTPATTSAASKFNSTNLAIQFLQDQKSSYLISNKKETVKIQTNQQSTSTIWSEKKLGETSYSGKNLATNENEDKSVTRRQGLEEGWYYVNKTGNATGPVGMSELKKMYVSGELKGNHYLWNSNKAPKWVPLNTISDVFDQLKSWKRVVTNQQSHISMESSSSMTIARPPQQSSETLKAKEPHLSNEESIKESKMSLLSGE</sequence>
<feature type="compositionally biased region" description="Low complexity" evidence="1">
    <location>
        <begin position="168"/>
        <end position="177"/>
    </location>
</feature>
<dbReference type="Pfam" id="PF14237">
    <property type="entry name" value="GYF_2"/>
    <property type="match status" value="1"/>
</dbReference>